<feature type="region of interest" description="Disordered" evidence="1">
    <location>
        <begin position="1"/>
        <end position="20"/>
    </location>
</feature>
<accession>A0A813TZA7</accession>
<proteinExistence type="predicted"/>
<protein>
    <submittedName>
        <fullName evidence="2">Uncharacterized protein</fullName>
    </submittedName>
</protein>
<organism evidence="2 3">
    <name type="scientific">Adineta ricciae</name>
    <name type="common">Rotifer</name>
    <dbReference type="NCBI Taxonomy" id="249248"/>
    <lineage>
        <taxon>Eukaryota</taxon>
        <taxon>Metazoa</taxon>
        <taxon>Spiralia</taxon>
        <taxon>Gnathifera</taxon>
        <taxon>Rotifera</taxon>
        <taxon>Eurotatoria</taxon>
        <taxon>Bdelloidea</taxon>
        <taxon>Adinetida</taxon>
        <taxon>Adinetidae</taxon>
        <taxon>Adineta</taxon>
    </lineage>
</organism>
<feature type="region of interest" description="Disordered" evidence="1">
    <location>
        <begin position="386"/>
        <end position="408"/>
    </location>
</feature>
<keyword evidence="3" id="KW-1185">Reference proteome</keyword>
<evidence type="ECO:0000256" key="1">
    <source>
        <dbReference type="SAM" id="MobiDB-lite"/>
    </source>
</evidence>
<sequence length="425" mass="48801">MSMTSHFSTRRRYSHNSTPSKSQIDNIVELLKNLENIGILDKRLHNEIRRHIQQNNTVISDGDDGMIGACYKDLLPLTDLKAHLIHNEDSKVKYLSEDVLDTMKDKNYSILALLVKLKLIYSHFLTDDNLLSDGCEKTLEEQMYSPEQKEENLLNELLNAPLNDIEHFLKESGKNFDAFYTIENVNGLKHRISHPVVDSSIQAQCVIDEICEYINNSLTKKYSPLTSTEIVTYIADQYCSEVTFQYRYLLQKFIESKPEKFTLANFYRVAKIQPIFSAELEKRLENLFKHYCDMVSQALQTVQYKQEDIRQQSVEHSSYDNVPHTESIPTIPEFRLYTHSMNSGNRCDSGIAIPCMTEFRDSVNGIRSRIGDMICEGVGGGCDSGIDSVNSESQSGNGDGYQHDLWRDPPRRSAYTIHFSPSRKY</sequence>
<comment type="caution">
    <text evidence="2">The sequence shown here is derived from an EMBL/GenBank/DDBJ whole genome shotgun (WGS) entry which is preliminary data.</text>
</comment>
<evidence type="ECO:0000313" key="2">
    <source>
        <dbReference type="EMBL" id="CAF0815387.1"/>
    </source>
</evidence>
<feature type="compositionally biased region" description="Polar residues" evidence="1">
    <location>
        <begin position="387"/>
        <end position="396"/>
    </location>
</feature>
<dbReference type="EMBL" id="CAJNOR010000143">
    <property type="protein sequence ID" value="CAF0815387.1"/>
    <property type="molecule type" value="Genomic_DNA"/>
</dbReference>
<dbReference type="AlphaFoldDB" id="A0A813TZA7"/>
<evidence type="ECO:0000313" key="3">
    <source>
        <dbReference type="Proteomes" id="UP000663828"/>
    </source>
</evidence>
<dbReference type="Proteomes" id="UP000663828">
    <property type="component" value="Unassembled WGS sequence"/>
</dbReference>
<name>A0A813TZA7_ADIRI</name>
<reference evidence="2" key="1">
    <citation type="submission" date="2021-02" db="EMBL/GenBank/DDBJ databases">
        <authorList>
            <person name="Nowell W R."/>
        </authorList>
    </citation>
    <scope>NUCLEOTIDE SEQUENCE</scope>
</reference>
<gene>
    <name evidence="2" type="ORF">XAT740_LOCUS3682</name>
</gene>